<evidence type="ECO:0000259" key="1">
    <source>
        <dbReference type="Pfam" id="PF03478"/>
    </source>
</evidence>
<gene>
    <name evidence="2" type="ORF">GIB67_006173</name>
</gene>
<evidence type="ECO:0000313" key="2">
    <source>
        <dbReference type="EMBL" id="KAF6144681.1"/>
    </source>
</evidence>
<dbReference type="EMBL" id="JACGCM010002114">
    <property type="protein sequence ID" value="KAF6144681.1"/>
    <property type="molecule type" value="Genomic_DNA"/>
</dbReference>
<reference evidence="2 3" key="1">
    <citation type="journal article" date="2020" name="IScience">
        <title>Genome Sequencing of the Endangered Kingdonia uniflora (Circaeasteraceae, Ranunculales) Reveals Potential Mechanisms of Evolutionary Specialization.</title>
        <authorList>
            <person name="Sun Y."/>
            <person name="Deng T."/>
            <person name="Zhang A."/>
            <person name="Moore M.J."/>
            <person name="Landis J.B."/>
            <person name="Lin N."/>
            <person name="Zhang H."/>
            <person name="Zhang X."/>
            <person name="Huang J."/>
            <person name="Zhang X."/>
            <person name="Sun H."/>
            <person name="Wang H."/>
        </authorList>
    </citation>
    <scope>NUCLEOTIDE SEQUENCE [LARGE SCALE GENOMIC DNA]</scope>
    <source>
        <strain evidence="2">TB1705</strain>
        <tissue evidence="2">Leaf</tissue>
    </source>
</reference>
<accession>A0A7J7LPU2</accession>
<proteinExistence type="predicted"/>
<dbReference type="Pfam" id="PF03478">
    <property type="entry name" value="Beta-prop_KIB1-4"/>
    <property type="match status" value="1"/>
</dbReference>
<dbReference type="InterPro" id="IPR005174">
    <property type="entry name" value="KIB1-4_b-propeller"/>
</dbReference>
<feature type="domain" description="KIB1-4 beta-propeller" evidence="1">
    <location>
        <begin position="49"/>
        <end position="347"/>
    </location>
</feature>
<comment type="caution">
    <text evidence="2">The sequence shown here is derived from an EMBL/GenBank/DDBJ whole genome shotgun (WGS) entry which is preliminary data.</text>
</comment>
<evidence type="ECO:0000313" key="3">
    <source>
        <dbReference type="Proteomes" id="UP000541444"/>
    </source>
</evidence>
<protein>
    <recommendedName>
        <fullName evidence="1">KIB1-4 beta-propeller domain-containing protein</fullName>
    </recommendedName>
</protein>
<dbReference type="OrthoDB" id="1863935at2759"/>
<keyword evidence="3" id="KW-1185">Reference proteome</keyword>
<dbReference type="AlphaFoldDB" id="A0A7J7LPU2"/>
<dbReference type="Proteomes" id="UP000541444">
    <property type="component" value="Unassembled WGS sequence"/>
</dbReference>
<organism evidence="2 3">
    <name type="scientific">Kingdonia uniflora</name>
    <dbReference type="NCBI Taxonomy" id="39325"/>
    <lineage>
        <taxon>Eukaryota</taxon>
        <taxon>Viridiplantae</taxon>
        <taxon>Streptophyta</taxon>
        <taxon>Embryophyta</taxon>
        <taxon>Tracheophyta</taxon>
        <taxon>Spermatophyta</taxon>
        <taxon>Magnoliopsida</taxon>
        <taxon>Ranunculales</taxon>
        <taxon>Circaeasteraceae</taxon>
        <taxon>Kingdonia</taxon>
    </lineage>
</organism>
<name>A0A7J7LPU2_9MAGN</name>
<sequence length="352" mass="40840">MTKVDNEKPWKELQIELLEKSMKHLYLGDCIRFHLTCKSWTPITLSLRPIHQLKFPDYESGYGFENFKLPWLISFPRNNNKGLCKLFHPIYNDAYLMDVTELAGSFILHSKGDRLIMSKDFAGISFTSLPTSPDCIVFAHGDSALQSRVFSIVWVIMEMLVYNPDMETWDVVPNLLGHKCSIYSWFMAECDGEMTSVFVGRYHSFGSYSNSSQQKNWYDMYEHKNCTWMELNVDTPEGILGTLDPVKTHSLMNVKISKYVKRQLLTSFPNSSLQLRSSTSVALVFPHGRRERNQTFFNLSDGKYTVKKIPEMKDNVKVKSFYVFKLDFSKMVWVKVDSLGNQVMLLDELKRT</sequence>